<organism evidence="4">
    <name type="scientific">freshwater metagenome</name>
    <dbReference type="NCBI Taxonomy" id="449393"/>
    <lineage>
        <taxon>unclassified sequences</taxon>
        <taxon>metagenomes</taxon>
        <taxon>ecological metagenomes</taxon>
    </lineage>
</organism>
<dbReference type="InterPro" id="IPR050744">
    <property type="entry name" value="AI-2_Isomerase_LsrG"/>
</dbReference>
<dbReference type="Gene3D" id="3.30.70.100">
    <property type="match status" value="1"/>
</dbReference>
<reference evidence="4" key="1">
    <citation type="submission" date="2020-05" db="EMBL/GenBank/DDBJ databases">
        <authorList>
            <person name="Chiriac C."/>
            <person name="Salcher M."/>
            <person name="Ghai R."/>
            <person name="Kavagutti S V."/>
        </authorList>
    </citation>
    <scope>NUCLEOTIDE SEQUENCE</scope>
</reference>
<evidence type="ECO:0000259" key="1">
    <source>
        <dbReference type="PROSITE" id="PS51725"/>
    </source>
</evidence>
<dbReference type="PANTHER" id="PTHR33336:SF3">
    <property type="entry name" value="ABM DOMAIN-CONTAINING PROTEIN"/>
    <property type="match status" value="1"/>
</dbReference>
<dbReference type="PANTHER" id="PTHR33336">
    <property type="entry name" value="QUINOL MONOOXYGENASE YGIN-RELATED"/>
    <property type="match status" value="1"/>
</dbReference>
<dbReference type="GO" id="GO:0016491">
    <property type="term" value="F:oxidoreductase activity"/>
    <property type="evidence" value="ECO:0007669"/>
    <property type="project" value="TreeGrafter"/>
</dbReference>
<evidence type="ECO:0000313" key="2">
    <source>
        <dbReference type="EMBL" id="CAB4632576.1"/>
    </source>
</evidence>
<sequence>MAQPLYLIATIRPIPEHRQALIEECKKLVNASLQEAGCELYDLVIADEDDYFTMMEKWTTKAHWDDHMLTAHVAAMGDVEKKYCLEPNQLKFLLPAY</sequence>
<gene>
    <name evidence="2" type="ORF">UFOPK1908_01560</name>
    <name evidence="3" type="ORF">UFOPK2282_00950</name>
    <name evidence="4" type="ORF">UFOPK3576_01194</name>
</gene>
<evidence type="ECO:0000313" key="3">
    <source>
        <dbReference type="EMBL" id="CAB4668554.1"/>
    </source>
</evidence>
<dbReference type="PROSITE" id="PS51725">
    <property type="entry name" value="ABM"/>
    <property type="match status" value="1"/>
</dbReference>
<proteinExistence type="predicted"/>
<dbReference type="SUPFAM" id="SSF54909">
    <property type="entry name" value="Dimeric alpha+beta barrel"/>
    <property type="match status" value="1"/>
</dbReference>
<name>A0A6J7GZA6_9ZZZZ</name>
<dbReference type="AlphaFoldDB" id="A0A6J7GZA6"/>
<accession>A0A6J7GZA6</accession>
<dbReference type="GO" id="GO:0005829">
    <property type="term" value="C:cytosol"/>
    <property type="evidence" value="ECO:0007669"/>
    <property type="project" value="TreeGrafter"/>
</dbReference>
<dbReference type="InterPro" id="IPR011008">
    <property type="entry name" value="Dimeric_a/b-barrel"/>
</dbReference>
<feature type="domain" description="ABM" evidence="1">
    <location>
        <begin position="5"/>
        <end position="93"/>
    </location>
</feature>
<dbReference type="EMBL" id="CAEZVB010000128">
    <property type="protein sequence ID" value="CAB4632576.1"/>
    <property type="molecule type" value="Genomic_DNA"/>
</dbReference>
<evidence type="ECO:0000313" key="4">
    <source>
        <dbReference type="EMBL" id="CAB4912088.1"/>
    </source>
</evidence>
<dbReference type="InterPro" id="IPR007138">
    <property type="entry name" value="ABM_dom"/>
</dbReference>
<dbReference type="Pfam" id="PF03992">
    <property type="entry name" value="ABM"/>
    <property type="match status" value="1"/>
</dbReference>
<dbReference type="EMBL" id="CAFBMO010000053">
    <property type="protein sequence ID" value="CAB4912088.1"/>
    <property type="molecule type" value="Genomic_DNA"/>
</dbReference>
<dbReference type="EMBL" id="CAEZWR010000107">
    <property type="protein sequence ID" value="CAB4668554.1"/>
    <property type="molecule type" value="Genomic_DNA"/>
</dbReference>
<protein>
    <submittedName>
        <fullName evidence="4">Unannotated protein</fullName>
    </submittedName>
</protein>